<accession>A0A1F4TPR7</accession>
<evidence type="ECO:0000313" key="2">
    <source>
        <dbReference type="EMBL" id="OGC34714.1"/>
    </source>
</evidence>
<evidence type="ECO:0008006" key="4">
    <source>
        <dbReference type="Google" id="ProtNLM"/>
    </source>
</evidence>
<feature type="signal peptide" evidence="1">
    <location>
        <begin position="1"/>
        <end position="27"/>
    </location>
</feature>
<comment type="caution">
    <text evidence="2">The sequence shown here is derived from an EMBL/GenBank/DDBJ whole genome shotgun (WGS) entry which is preliminary data.</text>
</comment>
<evidence type="ECO:0000313" key="3">
    <source>
        <dbReference type="Proteomes" id="UP000177309"/>
    </source>
</evidence>
<reference evidence="2 3" key="1">
    <citation type="journal article" date="2016" name="Nat. Commun.">
        <title>Thousands of microbial genomes shed light on interconnected biogeochemical processes in an aquifer system.</title>
        <authorList>
            <person name="Anantharaman K."/>
            <person name="Brown C.T."/>
            <person name="Hug L.A."/>
            <person name="Sharon I."/>
            <person name="Castelle C.J."/>
            <person name="Probst A.J."/>
            <person name="Thomas B.C."/>
            <person name="Singh A."/>
            <person name="Wilkins M.J."/>
            <person name="Karaoz U."/>
            <person name="Brodie E.L."/>
            <person name="Williams K.H."/>
            <person name="Hubbard S.S."/>
            <person name="Banfield J.F."/>
        </authorList>
    </citation>
    <scope>NUCLEOTIDE SEQUENCE [LARGE SCALE GENOMIC DNA]</scope>
</reference>
<evidence type="ECO:0000256" key="1">
    <source>
        <dbReference type="SAM" id="SignalP"/>
    </source>
</evidence>
<dbReference type="AlphaFoldDB" id="A0A1F4TPR7"/>
<proteinExistence type="predicted"/>
<protein>
    <recommendedName>
        <fullName evidence="4">Outer membrane protein beta-barrel domain-containing protein</fullName>
    </recommendedName>
</protein>
<sequence length="264" mass="28437">MKKFIVYLMVFALSTGLASMSFGRTMAEEMTAVRDYLNVVDAKLATAKQAKDTARVALLHKEKAATLLRWEKLKATMETPKPPVIIRTPAPPPVVIRIPAPPPVIVTVPNTKEVGRGVDLYFNGGFNAGLVGFSGNFDYDLSGLPAQGLKMRVGANYITGTNPSGGDEMQAIFAKLGAVYYISPFLPELGMPLTWYLGGAYLIPVKVNDSRTGVWGLEGCVGANYNVPEMGVVNFEMGYGVLKYSADQAALKGVDLKIGYGITF</sequence>
<gene>
    <name evidence="2" type="ORF">A2462_03225</name>
</gene>
<dbReference type="Proteomes" id="UP000177309">
    <property type="component" value="Unassembled WGS sequence"/>
</dbReference>
<keyword evidence="1" id="KW-0732">Signal</keyword>
<name>A0A1F4TPR7_UNCSA</name>
<feature type="chain" id="PRO_5009514630" description="Outer membrane protein beta-barrel domain-containing protein" evidence="1">
    <location>
        <begin position="28"/>
        <end position="264"/>
    </location>
</feature>
<dbReference type="EMBL" id="MEUI01000013">
    <property type="protein sequence ID" value="OGC34714.1"/>
    <property type="molecule type" value="Genomic_DNA"/>
</dbReference>
<organism evidence="2 3">
    <name type="scientific">candidate division WOR-1 bacterium RIFOXYC2_FULL_41_25</name>
    <dbReference type="NCBI Taxonomy" id="1802586"/>
    <lineage>
        <taxon>Bacteria</taxon>
        <taxon>Bacillati</taxon>
        <taxon>Saganbacteria</taxon>
    </lineage>
</organism>